<protein>
    <submittedName>
        <fullName evidence="1">Uncharacterized protein</fullName>
    </submittedName>
</protein>
<keyword evidence="2" id="KW-1185">Reference proteome</keyword>
<proteinExistence type="predicted"/>
<comment type="caution">
    <text evidence="1">The sequence shown here is derived from an EMBL/GenBank/DDBJ whole genome shotgun (WGS) entry which is preliminary data.</text>
</comment>
<accession>A0AAN7TWG9</accession>
<organism evidence="1 2">
    <name type="scientific">Dictyostelium firmibasis</name>
    <dbReference type="NCBI Taxonomy" id="79012"/>
    <lineage>
        <taxon>Eukaryota</taxon>
        <taxon>Amoebozoa</taxon>
        <taxon>Evosea</taxon>
        <taxon>Eumycetozoa</taxon>
        <taxon>Dictyostelia</taxon>
        <taxon>Dictyosteliales</taxon>
        <taxon>Dictyosteliaceae</taxon>
        <taxon>Dictyostelium</taxon>
    </lineage>
</organism>
<dbReference type="Proteomes" id="UP001344447">
    <property type="component" value="Unassembled WGS sequence"/>
</dbReference>
<evidence type="ECO:0000313" key="2">
    <source>
        <dbReference type="Proteomes" id="UP001344447"/>
    </source>
</evidence>
<sequence>MNKYKSEKEILEINIEEDEENDIGFKREKGNNYSQNEELKDLTICERFGVDSCLISRIIIFKIRYTYEVDFTPLSPLLIQISIEF</sequence>
<reference evidence="1 2" key="1">
    <citation type="submission" date="2023-11" db="EMBL/GenBank/DDBJ databases">
        <title>Dfirmibasis_genome.</title>
        <authorList>
            <person name="Edelbroek B."/>
            <person name="Kjellin J."/>
            <person name="Jerlstrom-Hultqvist J."/>
            <person name="Soderbom F."/>
        </authorList>
    </citation>
    <scope>NUCLEOTIDE SEQUENCE [LARGE SCALE GENOMIC DNA]</scope>
    <source>
        <strain evidence="1 2">TNS-C-14</strain>
    </source>
</reference>
<dbReference type="AlphaFoldDB" id="A0AAN7TWG9"/>
<name>A0AAN7TWG9_9MYCE</name>
<gene>
    <name evidence="1" type="ORF">RB653_001142</name>
</gene>
<dbReference type="EMBL" id="JAVFKY010000002">
    <property type="protein sequence ID" value="KAK5581114.1"/>
    <property type="molecule type" value="Genomic_DNA"/>
</dbReference>
<evidence type="ECO:0000313" key="1">
    <source>
        <dbReference type="EMBL" id="KAK5581114.1"/>
    </source>
</evidence>